<reference evidence="2 3" key="1">
    <citation type="submission" date="2016-11" db="EMBL/GenBank/DDBJ databases">
        <authorList>
            <person name="Jaros S."/>
            <person name="Januszkiewicz K."/>
            <person name="Wedrychowicz H."/>
        </authorList>
    </citation>
    <scope>NUCLEOTIDE SEQUENCE [LARGE SCALE GENOMIC DNA]</scope>
    <source>
        <strain evidence="2 3">DSM 15480</strain>
    </source>
</reference>
<feature type="transmembrane region" description="Helical" evidence="1">
    <location>
        <begin position="6"/>
        <end position="24"/>
    </location>
</feature>
<organism evidence="2 3">
    <name type="scientific">Hespellia stercorisuis DSM 15480</name>
    <dbReference type="NCBI Taxonomy" id="1121950"/>
    <lineage>
        <taxon>Bacteria</taxon>
        <taxon>Bacillati</taxon>
        <taxon>Bacillota</taxon>
        <taxon>Clostridia</taxon>
        <taxon>Lachnospirales</taxon>
        <taxon>Lachnospiraceae</taxon>
        <taxon>Hespellia</taxon>
    </lineage>
</organism>
<dbReference type="OrthoDB" id="1912898at2"/>
<keyword evidence="3" id="KW-1185">Reference proteome</keyword>
<name>A0A1M6N4R7_9FIRM</name>
<proteinExistence type="predicted"/>
<keyword evidence="1" id="KW-0472">Membrane</keyword>
<dbReference type="AlphaFoldDB" id="A0A1M6N4R7"/>
<accession>A0A1M6N4R7</accession>
<sequence>MKTRYYIGFLGVIILFTILLDAGYRKTYENAVTRQSESLEEDPTVAADGQADKNTGYYLQDQNGYVIVYLFDQKTVYECTSIRTDSLPSQLRDEILDTKYIENTEELYGFLENYSS</sequence>
<keyword evidence="1" id="KW-1133">Transmembrane helix</keyword>
<dbReference type="EMBL" id="FQZY01000021">
    <property type="protein sequence ID" value="SHJ90719.1"/>
    <property type="molecule type" value="Genomic_DNA"/>
</dbReference>
<evidence type="ECO:0000313" key="3">
    <source>
        <dbReference type="Proteomes" id="UP000184301"/>
    </source>
</evidence>
<evidence type="ECO:0008006" key="4">
    <source>
        <dbReference type="Google" id="ProtNLM"/>
    </source>
</evidence>
<dbReference type="Proteomes" id="UP000184301">
    <property type="component" value="Unassembled WGS sequence"/>
</dbReference>
<keyword evidence="1" id="KW-0812">Transmembrane</keyword>
<gene>
    <name evidence="2" type="ORF">SAMN02745243_01714</name>
</gene>
<evidence type="ECO:0000313" key="2">
    <source>
        <dbReference type="EMBL" id="SHJ90719.1"/>
    </source>
</evidence>
<dbReference type="STRING" id="1121950.SAMN02745243_01714"/>
<protein>
    <recommendedName>
        <fullName evidence="4">Bypass of forespore C C-terminal domain-containing protein</fullName>
    </recommendedName>
</protein>
<dbReference type="RefSeq" id="WP_073108530.1">
    <property type="nucleotide sequence ID" value="NZ_FQZY01000021.1"/>
</dbReference>
<evidence type="ECO:0000256" key="1">
    <source>
        <dbReference type="SAM" id="Phobius"/>
    </source>
</evidence>